<evidence type="ECO:0000256" key="1">
    <source>
        <dbReference type="SAM" id="Phobius"/>
    </source>
</evidence>
<gene>
    <name evidence="2" type="ORF">FCI23_49685</name>
</gene>
<accession>A0A4U0RRR2</accession>
<comment type="caution">
    <text evidence="2">The sequence shown here is derived from an EMBL/GenBank/DDBJ whole genome shotgun (WGS) entry which is preliminary data.</text>
</comment>
<dbReference type="RefSeq" id="WP_136730575.1">
    <property type="nucleotide sequence ID" value="NZ_SUMC01000144.1"/>
</dbReference>
<keyword evidence="3" id="KW-1185">Reference proteome</keyword>
<evidence type="ECO:0008006" key="4">
    <source>
        <dbReference type="Google" id="ProtNLM"/>
    </source>
</evidence>
<evidence type="ECO:0000313" key="3">
    <source>
        <dbReference type="Proteomes" id="UP000305778"/>
    </source>
</evidence>
<dbReference type="EMBL" id="SUMC01000144">
    <property type="protein sequence ID" value="TJZ97450.1"/>
    <property type="molecule type" value="Genomic_DNA"/>
</dbReference>
<sequence length="98" mass="10949">MHQRSRTRRRRALWSGVSFVVVLVLVFGSLFGYYRHVSDERASESASRALVQYSGDQADGDPVLSAQLALAAYRASHTSEARDALLRAYLADNFSDRV</sequence>
<reference evidence="2 3" key="1">
    <citation type="submission" date="2019-04" db="EMBL/GenBank/DDBJ databases">
        <title>Streptomyces oryziradicis sp. nov., a novel actinomycete isolated from rhizosphere soil of rice (Oryza sativa L.).</title>
        <authorList>
            <person name="Li C."/>
        </authorList>
    </citation>
    <scope>NUCLEOTIDE SEQUENCE [LARGE SCALE GENOMIC DNA]</scope>
    <source>
        <strain evidence="2 3">NEAU-C40</strain>
    </source>
</reference>
<proteinExistence type="predicted"/>
<organism evidence="2 3">
    <name type="scientific">Actinacidiphila oryziradicis</name>
    <dbReference type="NCBI Taxonomy" id="2571141"/>
    <lineage>
        <taxon>Bacteria</taxon>
        <taxon>Bacillati</taxon>
        <taxon>Actinomycetota</taxon>
        <taxon>Actinomycetes</taxon>
        <taxon>Kitasatosporales</taxon>
        <taxon>Streptomycetaceae</taxon>
        <taxon>Actinacidiphila</taxon>
    </lineage>
</organism>
<feature type="transmembrane region" description="Helical" evidence="1">
    <location>
        <begin position="12"/>
        <end position="34"/>
    </location>
</feature>
<name>A0A4U0RRR2_9ACTN</name>
<keyword evidence="1" id="KW-0472">Membrane</keyword>
<evidence type="ECO:0000313" key="2">
    <source>
        <dbReference type="EMBL" id="TJZ97450.1"/>
    </source>
</evidence>
<dbReference type="Proteomes" id="UP000305778">
    <property type="component" value="Unassembled WGS sequence"/>
</dbReference>
<keyword evidence="1" id="KW-0812">Transmembrane</keyword>
<dbReference type="AlphaFoldDB" id="A0A4U0RRR2"/>
<protein>
    <recommendedName>
        <fullName evidence="4">Tetratricopeptide repeat protein</fullName>
    </recommendedName>
</protein>
<keyword evidence="1" id="KW-1133">Transmembrane helix</keyword>